<keyword evidence="3" id="KW-0560">Oxidoreductase</keyword>
<dbReference type="EMBL" id="CABVQD010000011">
    <property type="protein sequence ID" value="VWB76923.1"/>
    <property type="molecule type" value="Genomic_DNA"/>
</dbReference>
<name>A0A6P2M9L5_9BURK</name>
<evidence type="ECO:0000259" key="2">
    <source>
        <dbReference type="Pfam" id="PF19825"/>
    </source>
</evidence>
<dbReference type="Pfam" id="PF19825">
    <property type="entry name" value="DUF6306"/>
    <property type="match status" value="1"/>
</dbReference>
<dbReference type="AlphaFoldDB" id="A0A6P2M9L5"/>
<proteinExistence type="predicted"/>
<organism evidence="3 4">
    <name type="scientific">Burkholderia paludis</name>
    <dbReference type="NCBI Taxonomy" id="1506587"/>
    <lineage>
        <taxon>Bacteria</taxon>
        <taxon>Pseudomonadati</taxon>
        <taxon>Pseudomonadota</taxon>
        <taxon>Betaproteobacteria</taxon>
        <taxon>Burkholderiales</taxon>
        <taxon>Burkholderiaceae</taxon>
        <taxon>Burkholderia</taxon>
        <taxon>Burkholderia cepacia complex</taxon>
    </lineage>
</organism>
<dbReference type="InterPro" id="IPR046273">
    <property type="entry name" value="DUF6306"/>
</dbReference>
<feature type="domain" description="DUF6306" evidence="2">
    <location>
        <begin position="25"/>
        <end position="148"/>
    </location>
</feature>
<reference evidence="3 4" key="1">
    <citation type="submission" date="2019-09" db="EMBL/GenBank/DDBJ databases">
        <authorList>
            <person name="Depoorter E."/>
        </authorList>
    </citation>
    <scope>NUCLEOTIDE SEQUENCE [LARGE SCALE GENOMIC DNA]</scope>
    <source>
        <strain evidence="3">LMG 30113</strain>
    </source>
</reference>
<keyword evidence="4" id="KW-1185">Reference proteome</keyword>
<keyword evidence="3" id="KW-0223">Dioxygenase</keyword>
<dbReference type="GO" id="GO:0051213">
    <property type="term" value="F:dioxygenase activity"/>
    <property type="evidence" value="ECO:0007669"/>
    <property type="project" value="UniProtKB-KW"/>
</dbReference>
<evidence type="ECO:0000256" key="1">
    <source>
        <dbReference type="SAM" id="MobiDB-lite"/>
    </source>
</evidence>
<evidence type="ECO:0000313" key="3">
    <source>
        <dbReference type="EMBL" id="VWB76923.1"/>
    </source>
</evidence>
<gene>
    <name evidence="3" type="ORF">BPA30113_03504</name>
</gene>
<accession>A0A6P2M9L5</accession>
<sequence length="165" mass="17857">MSNRTRDDGPARTSDPPDGAQRDALLALLNELLEAERAGARIASETAAAIDDAELHRLVVGIRQDDAHWCTVLDDAIRSLDATPTLATGAFHETAMAIDDVRERLAFLNRGQRWVVRKLQAMLPTLDVPDLHHALTLMLVSHEKNIGSVDALLRVKDGAGGAVTP</sequence>
<evidence type="ECO:0000313" key="4">
    <source>
        <dbReference type="Proteomes" id="UP000494330"/>
    </source>
</evidence>
<protein>
    <submittedName>
        <fullName evidence="3">2-nitropropane dioxygenase</fullName>
    </submittedName>
</protein>
<dbReference type="Proteomes" id="UP000494330">
    <property type="component" value="Unassembled WGS sequence"/>
</dbReference>
<feature type="compositionally biased region" description="Basic and acidic residues" evidence="1">
    <location>
        <begin position="1"/>
        <end position="10"/>
    </location>
</feature>
<feature type="region of interest" description="Disordered" evidence="1">
    <location>
        <begin position="1"/>
        <end position="20"/>
    </location>
</feature>